<dbReference type="SUPFAM" id="SSF51905">
    <property type="entry name" value="FAD/NAD(P)-binding domain"/>
    <property type="match status" value="1"/>
</dbReference>
<organism evidence="3 4">
    <name type="scientific">Vulcanisaeta souniana JCM 11219</name>
    <dbReference type="NCBI Taxonomy" id="1293586"/>
    <lineage>
        <taxon>Archaea</taxon>
        <taxon>Thermoproteota</taxon>
        <taxon>Thermoprotei</taxon>
        <taxon>Thermoproteales</taxon>
        <taxon>Thermoproteaceae</taxon>
        <taxon>Vulcanisaeta</taxon>
    </lineage>
</organism>
<dbReference type="InterPro" id="IPR002938">
    <property type="entry name" value="FAD-bd"/>
</dbReference>
<dbReference type="PANTHER" id="PTHR42685:SF21">
    <property type="entry name" value="DEHYDROGENASE (FLAVOPROTEIN)-LIKE PROTEIN"/>
    <property type="match status" value="1"/>
</dbReference>
<gene>
    <name evidence="3" type="ORF">GCM10007112_06990</name>
    <name evidence="2" type="ORF">Vsou_04770</name>
</gene>
<dbReference type="OrthoDB" id="6062at2157"/>
<dbReference type="EMBL" id="AP026830">
    <property type="protein sequence ID" value="BDR91384.1"/>
    <property type="molecule type" value="Genomic_DNA"/>
</dbReference>
<reference evidence="3" key="2">
    <citation type="submission" date="2020-09" db="EMBL/GenBank/DDBJ databases">
        <authorList>
            <person name="Sun Q."/>
            <person name="Ohkuma M."/>
        </authorList>
    </citation>
    <scope>NUCLEOTIDE SEQUENCE</scope>
    <source>
        <strain evidence="3">JCM 11219</strain>
    </source>
</reference>
<evidence type="ECO:0000313" key="2">
    <source>
        <dbReference type="EMBL" id="BDR91384.1"/>
    </source>
</evidence>
<reference evidence="3" key="1">
    <citation type="journal article" date="2014" name="Int. J. Syst. Evol. Microbiol.">
        <title>Complete genome sequence of Corynebacterium casei LMG S-19264T (=DSM 44701T), isolated from a smear-ripened cheese.</title>
        <authorList>
            <consortium name="US DOE Joint Genome Institute (JGI-PGF)"/>
            <person name="Walter F."/>
            <person name="Albersmeier A."/>
            <person name="Kalinowski J."/>
            <person name="Ruckert C."/>
        </authorList>
    </citation>
    <scope>NUCLEOTIDE SEQUENCE</scope>
    <source>
        <strain evidence="3">JCM 11219</strain>
    </source>
</reference>
<dbReference type="EMBL" id="BMNM01000002">
    <property type="protein sequence ID" value="GGI72764.1"/>
    <property type="molecule type" value="Genomic_DNA"/>
</dbReference>
<feature type="domain" description="FAD-binding" evidence="1">
    <location>
        <begin position="4"/>
        <end position="317"/>
    </location>
</feature>
<dbReference type="Gene3D" id="3.50.50.60">
    <property type="entry name" value="FAD/NAD(P)-binding domain"/>
    <property type="match status" value="1"/>
</dbReference>
<dbReference type="InterPro" id="IPR036188">
    <property type="entry name" value="FAD/NAD-bd_sf"/>
</dbReference>
<dbReference type="Proteomes" id="UP001060771">
    <property type="component" value="Chromosome"/>
</dbReference>
<evidence type="ECO:0000259" key="1">
    <source>
        <dbReference type="Pfam" id="PF01494"/>
    </source>
</evidence>
<dbReference type="InterPro" id="IPR050407">
    <property type="entry name" value="Geranylgeranyl_reductase"/>
</dbReference>
<dbReference type="GeneID" id="76206031"/>
<evidence type="ECO:0000313" key="4">
    <source>
        <dbReference type="Proteomes" id="UP000657075"/>
    </source>
</evidence>
<reference evidence="2" key="4">
    <citation type="journal article" date="2023" name="Microbiol. Resour. Announc.">
        <title>Complete Genome Sequence of Vulcanisaeta souniana Strain IC-059, a Hyperthermophilic Archaeon Isolated from Hot Spring Water in Japan.</title>
        <authorList>
            <person name="Kato S."/>
            <person name="Itoh T."/>
            <person name="Wu L."/>
            <person name="Ma J."/>
            <person name="Ohkuma M."/>
        </authorList>
    </citation>
    <scope>NUCLEOTIDE SEQUENCE</scope>
    <source>
        <strain evidence="2">JCM 11219</strain>
    </source>
</reference>
<accession>A0A830EFV8</accession>
<protein>
    <submittedName>
        <fullName evidence="3">Bacteriochlorophyll synthase</fullName>
    </submittedName>
</protein>
<dbReference type="PRINTS" id="PR00420">
    <property type="entry name" value="RNGMNOXGNASE"/>
</dbReference>
<dbReference type="GO" id="GO:0071949">
    <property type="term" value="F:FAD binding"/>
    <property type="evidence" value="ECO:0007669"/>
    <property type="project" value="InterPro"/>
</dbReference>
<evidence type="ECO:0000313" key="5">
    <source>
        <dbReference type="Proteomes" id="UP001060771"/>
    </source>
</evidence>
<dbReference type="PANTHER" id="PTHR42685">
    <property type="entry name" value="GERANYLGERANYL DIPHOSPHATE REDUCTASE"/>
    <property type="match status" value="1"/>
</dbReference>
<dbReference type="AlphaFoldDB" id="A0A830EFV8"/>
<dbReference type="Pfam" id="PF01494">
    <property type="entry name" value="FAD_binding_3"/>
    <property type="match status" value="1"/>
</dbReference>
<dbReference type="Proteomes" id="UP000657075">
    <property type="component" value="Unassembled WGS sequence"/>
</dbReference>
<sequence length="400" mass="44065">MDVKTDALIIGGGPAGSYLTRYLVKNGFNGDVMLIDKKHVIYAPVICGELLPTEDLLRPWINGGLHDVLLTTLRESLRREFIVNEIKWLRLVINNRDVARLPFMTYLIDKSAMIRNVINEAEYMGARVRFGVTAVRCTAKNNNYECLVHDKDGGEYVITTRMLIGADAYPSIVDLSLGITNGFSAEDLIVATSARAVGKYADDEAVIVMDPEVAPGGFAWIFPRGDGSHNIGVGVRNNIAWRGSNPLDHHMLFVKRFGLEQIRRSVLMKTLPVGGLLNRYSVGEAHLIGDAVGSVIPTNGAGINPAMITAHLLGESMIRSSDYSVSMNRLLKPLMDRTALFRRIGDPLLMNRRAMEKALRISRALIAGSIYEATLSSMRTGTLIKFLLSNPLIKLISNLT</sequence>
<reference evidence="5" key="3">
    <citation type="submission" date="2022-09" db="EMBL/GenBank/DDBJ databases">
        <title>Complete genome sequence of Vulcanisaeta souniana.</title>
        <authorList>
            <person name="Kato S."/>
            <person name="Itoh T."/>
            <person name="Ohkuma M."/>
        </authorList>
    </citation>
    <scope>NUCLEOTIDE SEQUENCE [LARGE SCALE GENOMIC DNA]</scope>
    <source>
        <strain evidence="5">JCM 11219</strain>
    </source>
</reference>
<evidence type="ECO:0000313" key="3">
    <source>
        <dbReference type="EMBL" id="GGI72764.1"/>
    </source>
</evidence>
<keyword evidence="5" id="KW-1185">Reference proteome</keyword>
<dbReference type="RefSeq" id="WP_188602711.1">
    <property type="nucleotide sequence ID" value="NZ_AP026830.1"/>
</dbReference>
<name>A0A830EFV8_9CREN</name>
<proteinExistence type="predicted"/>